<dbReference type="PANTHER" id="PTHR43178">
    <property type="entry name" value="DIHYDROLIPOAMIDE ACETYLTRANSFERASE COMPONENT OF PYRUVATE DEHYDROGENASE COMPLEX"/>
    <property type="match status" value="1"/>
</dbReference>
<evidence type="ECO:0000259" key="6">
    <source>
        <dbReference type="PROSITE" id="PS50968"/>
    </source>
</evidence>
<keyword evidence="3" id="KW-0808">Transferase</keyword>
<evidence type="ECO:0000256" key="1">
    <source>
        <dbReference type="ARBA" id="ARBA00001938"/>
    </source>
</evidence>
<name>A0A419A6H8_9RHOB</name>
<accession>A0A419A6H8</accession>
<proteinExistence type="predicted"/>
<evidence type="ECO:0000256" key="2">
    <source>
        <dbReference type="ARBA" id="ARBA00011484"/>
    </source>
</evidence>
<reference evidence="8" key="1">
    <citation type="submission" date="2018-09" db="EMBL/GenBank/DDBJ databases">
        <title>Paracoccus onubensis nov. sp. a moderate halophilic bacterium isolated from Gruta de las Maravillas (Aracena, Spain).</title>
        <authorList>
            <person name="Jurado V."/>
            <person name="Gutierrez-Patricio S."/>
            <person name="Gonzalez-Pimentel J.L."/>
            <person name="Miller A.Z."/>
            <person name="Laiz L."/>
            <person name="Saiz-Jimenez C."/>
        </authorList>
    </citation>
    <scope>NUCLEOTIDE SEQUENCE [LARGE SCALE GENOMIC DNA]</scope>
    <source>
        <strain evidence="8">DSM 26381</strain>
    </source>
</reference>
<dbReference type="GO" id="GO:0031405">
    <property type="term" value="F:lipoic acid binding"/>
    <property type="evidence" value="ECO:0007669"/>
    <property type="project" value="TreeGrafter"/>
</dbReference>
<organism evidence="7 8">
    <name type="scientific">Paracoccus siganidrum</name>
    <dbReference type="NCBI Taxonomy" id="1276757"/>
    <lineage>
        <taxon>Bacteria</taxon>
        <taxon>Pseudomonadati</taxon>
        <taxon>Pseudomonadota</taxon>
        <taxon>Alphaproteobacteria</taxon>
        <taxon>Rhodobacterales</taxon>
        <taxon>Paracoccaceae</taxon>
        <taxon>Paracoccus</taxon>
    </lineage>
</organism>
<dbReference type="SUPFAM" id="SSF51230">
    <property type="entry name" value="Single hybrid motif"/>
    <property type="match status" value="1"/>
</dbReference>
<evidence type="ECO:0000256" key="4">
    <source>
        <dbReference type="ARBA" id="ARBA00022823"/>
    </source>
</evidence>
<dbReference type="CDD" id="cd06849">
    <property type="entry name" value="lipoyl_domain"/>
    <property type="match status" value="1"/>
</dbReference>
<feature type="non-terminal residue" evidence="7">
    <location>
        <position position="90"/>
    </location>
</feature>
<gene>
    <name evidence="7" type="ORF">D3P05_11125</name>
</gene>
<evidence type="ECO:0000256" key="5">
    <source>
        <dbReference type="ARBA" id="ARBA00023315"/>
    </source>
</evidence>
<evidence type="ECO:0000313" key="8">
    <source>
        <dbReference type="Proteomes" id="UP000283587"/>
    </source>
</evidence>
<feature type="domain" description="Lipoyl-binding" evidence="6">
    <location>
        <begin position="4"/>
        <end position="78"/>
    </location>
</feature>
<dbReference type="InterPro" id="IPR011053">
    <property type="entry name" value="Single_hybrid_motif"/>
</dbReference>
<comment type="caution">
    <text evidence="7">The sequence shown here is derived from an EMBL/GenBank/DDBJ whole genome shotgun (WGS) entry which is preliminary data.</text>
</comment>
<comment type="cofactor">
    <cofactor evidence="1">
        <name>(R)-lipoate</name>
        <dbReference type="ChEBI" id="CHEBI:83088"/>
    </cofactor>
</comment>
<sequence length="90" mass="9364">MSNIVKITVPDLGDFRDVPIVEMPVSVGDVIAAGDTIVVVESDKATLDVPAEIAGRIAALHVGMGDKVSEGSLLAEIEAEDAQDLSLIHI</sequence>
<dbReference type="InterPro" id="IPR003016">
    <property type="entry name" value="2-oxoA_DH_lipoyl-BS"/>
</dbReference>
<dbReference type="GO" id="GO:0016407">
    <property type="term" value="F:acetyltransferase activity"/>
    <property type="evidence" value="ECO:0007669"/>
    <property type="project" value="TreeGrafter"/>
</dbReference>
<dbReference type="AlphaFoldDB" id="A0A419A6H8"/>
<dbReference type="PROSITE" id="PS50968">
    <property type="entry name" value="BIOTINYL_LIPOYL"/>
    <property type="match status" value="1"/>
</dbReference>
<dbReference type="GO" id="GO:0006086">
    <property type="term" value="P:pyruvate decarboxylation to acetyl-CoA"/>
    <property type="evidence" value="ECO:0007669"/>
    <property type="project" value="TreeGrafter"/>
</dbReference>
<dbReference type="PROSITE" id="PS00189">
    <property type="entry name" value="LIPOYL"/>
    <property type="match status" value="1"/>
</dbReference>
<dbReference type="InterPro" id="IPR000089">
    <property type="entry name" value="Biotin_lipoyl"/>
</dbReference>
<dbReference type="OrthoDB" id="9805770at2"/>
<keyword evidence="4" id="KW-0450">Lipoyl</keyword>
<dbReference type="RefSeq" id="WP_119898228.1">
    <property type="nucleotide sequence ID" value="NZ_QZEW01000040.1"/>
</dbReference>
<keyword evidence="5" id="KW-0012">Acyltransferase</keyword>
<dbReference type="InterPro" id="IPR050743">
    <property type="entry name" value="2-oxoacid_DH_E2_comp"/>
</dbReference>
<evidence type="ECO:0000256" key="3">
    <source>
        <dbReference type="ARBA" id="ARBA00022679"/>
    </source>
</evidence>
<comment type="subunit">
    <text evidence="2">Forms a 24-polypeptide structural core with octahedral symmetry.</text>
</comment>
<dbReference type="Pfam" id="PF00364">
    <property type="entry name" value="Biotin_lipoyl"/>
    <property type="match status" value="1"/>
</dbReference>
<evidence type="ECO:0000313" key="7">
    <source>
        <dbReference type="EMBL" id="RJL14830.1"/>
    </source>
</evidence>
<dbReference type="EMBL" id="QZEW01000040">
    <property type="protein sequence ID" value="RJL14830.1"/>
    <property type="molecule type" value="Genomic_DNA"/>
</dbReference>
<dbReference type="Proteomes" id="UP000283587">
    <property type="component" value="Unassembled WGS sequence"/>
</dbReference>
<dbReference type="GO" id="GO:0005737">
    <property type="term" value="C:cytoplasm"/>
    <property type="evidence" value="ECO:0007669"/>
    <property type="project" value="TreeGrafter"/>
</dbReference>
<keyword evidence="8" id="KW-1185">Reference proteome</keyword>
<dbReference type="PANTHER" id="PTHR43178:SF2">
    <property type="entry name" value="DIHYDROLIPOYLLYSINE-RESIDUE ACETYLTRANSFERASE COMPONENT OF PYRUVATE DEHYDROGENASE COMPLEX"/>
    <property type="match status" value="1"/>
</dbReference>
<protein>
    <submittedName>
        <fullName evidence="7">Biotin/lipoyl-binding protein</fullName>
    </submittedName>
</protein>
<dbReference type="Gene3D" id="2.40.50.100">
    <property type="match status" value="1"/>
</dbReference>